<evidence type="ECO:0000313" key="4">
    <source>
        <dbReference type="EMBL" id="PVA10423.1"/>
    </source>
</evidence>
<dbReference type="InterPro" id="IPR037138">
    <property type="entry name" value="His_deacetylse_dom_sf"/>
</dbReference>
<dbReference type="OrthoDB" id="9808367at2"/>
<dbReference type="Gene3D" id="3.40.800.20">
    <property type="entry name" value="Histone deacetylase domain"/>
    <property type="match status" value="1"/>
</dbReference>
<gene>
    <name evidence="4" type="ORF">DC366_09340</name>
</gene>
<dbReference type="PRINTS" id="PR01270">
    <property type="entry name" value="HDASUPER"/>
</dbReference>
<dbReference type="InterPro" id="IPR000286">
    <property type="entry name" value="HDACs"/>
</dbReference>
<evidence type="ECO:0000256" key="2">
    <source>
        <dbReference type="SAM" id="MobiDB-lite"/>
    </source>
</evidence>
<protein>
    <submittedName>
        <fullName evidence="4">Acetoin utilization protein</fullName>
    </submittedName>
</protein>
<evidence type="ECO:0000313" key="5">
    <source>
        <dbReference type="Proteomes" id="UP000244446"/>
    </source>
</evidence>
<dbReference type="GO" id="GO:0004407">
    <property type="term" value="F:histone deacetylase activity"/>
    <property type="evidence" value="ECO:0007669"/>
    <property type="project" value="TreeGrafter"/>
</dbReference>
<reference evidence="4 5" key="1">
    <citation type="submission" date="2018-04" db="EMBL/GenBank/DDBJ databases">
        <title>Pelagivirga bohaiensis gen. nov., sp. nov., a bacterium isolated from the Bohai Sea.</title>
        <authorList>
            <person name="Ji X."/>
        </authorList>
    </citation>
    <scope>NUCLEOTIDE SEQUENCE [LARGE SCALE GENOMIC DNA]</scope>
    <source>
        <strain evidence="4 5">BH-SD19</strain>
    </source>
</reference>
<dbReference type="EMBL" id="QCYH01000004">
    <property type="protein sequence ID" value="PVA10423.1"/>
    <property type="molecule type" value="Genomic_DNA"/>
</dbReference>
<dbReference type="PANTHER" id="PTHR10625">
    <property type="entry name" value="HISTONE DEACETYLASE HDAC1-RELATED"/>
    <property type="match status" value="1"/>
</dbReference>
<organism evidence="4 5">
    <name type="scientific">Pelagivirga sediminicola</name>
    <dbReference type="NCBI Taxonomy" id="2170575"/>
    <lineage>
        <taxon>Bacteria</taxon>
        <taxon>Pseudomonadati</taxon>
        <taxon>Pseudomonadota</taxon>
        <taxon>Alphaproteobacteria</taxon>
        <taxon>Rhodobacterales</taxon>
        <taxon>Paracoccaceae</taxon>
        <taxon>Pelagivirga</taxon>
    </lineage>
</organism>
<dbReference type="AlphaFoldDB" id="A0A2T7G7N0"/>
<comment type="similarity">
    <text evidence="1">Belongs to the histone deacetylase family.</text>
</comment>
<feature type="compositionally biased region" description="Basic and acidic residues" evidence="2">
    <location>
        <begin position="10"/>
        <end position="24"/>
    </location>
</feature>
<dbReference type="PANTHER" id="PTHR10625:SF10">
    <property type="entry name" value="HISTONE DEACETYLASE HDAC1"/>
    <property type="match status" value="1"/>
</dbReference>
<evidence type="ECO:0000256" key="1">
    <source>
        <dbReference type="ARBA" id="ARBA00005947"/>
    </source>
</evidence>
<keyword evidence="5" id="KW-1185">Reference proteome</keyword>
<dbReference type="GO" id="GO:0040029">
    <property type="term" value="P:epigenetic regulation of gene expression"/>
    <property type="evidence" value="ECO:0007669"/>
    <property type="project" value="TreeGrafter"/>
</dbReference>
<dbReference type="InterPro" id="IPR023696">
    <property type="entry name" value="Ureohydrolase_dom_sf"/>
</dbReference>
<feature type="region of interest" description="Disordered" evidence="2">
    <location>
        <begin position="1"/>
        <end position="24"/>
    </location>
</feature>
<dbReference type="InterPro" id="IPR023801">
    <property type="entry name" value="His_deacetylse_dom"/>
</dbReference>
<proteinExistence type="inferred from homology"/>
<feature type="domain" description="Histone deacetylase" evidence="3">
    <location>
        <begin position="20"/>
        <end position="302"/>
    </location>
</feature>
<dbReference type="CDD" id="cd11599">
    <property type="entry name" value="HDAC_classII_2"/>
    <property type="match status" value="1"/>
</dbReference>
<name>A0A2T7G7N0_9RHOB</name>
<evidence type="ECO:0000259" key="3">
    <source>
        <dbReference type="Pfam" id="PF00850"/>
    </source>
</evidence>
<dbReference type="Proteomes" id="UP000244446">
    <property type="component" value="Unassembled WGS sequence"/>
</dbReference>
<dbReference type="Pfam" id="PF00850">
    <property type="entry name" value="Hist_deacetyl"/>
    <property type="match status" value="1"/>
</dbReference>
<accession>A0A2T7G7N0</accession>
<dbReference type="SUPFAM" id="SSF52768">
    <property type="entry name" value="Arginase/deacetylase"/>
    <property type="match status" value="1"/>
</dbReference>
<sequence>MTTALLSHPDCLEHDVPRDHPERPGRLRAVLRALEGRDLLREEAPQASDAHLLRVHPQSYLDALAAALPGSGFAMIDGDTWLSPGSLRAARRGVGGAIRAVDMVMDGRAQNAFVATRPPGHHAERETAMGFCYFGTVAAAAYHAIEHHGLDRVGIVDFDVHHGNGTQDLVQHDARISYLSVHQMPLFPGTGAPSETGAAGQIVNAALRAGDGSAAFRDAVTARILPALDRFAPQLILVSAGFDAHGDDPLASLDLTEADFVWITEELCDLADTHAAGRLVSCLEGGYHLGALARSAAAHVDVLIARGQ</sequence>
<comment type="caution">
    <text evidence="4">The sequence shown here is derived from an EMBL/GenBank/DDBJ whole genome shotgun (WGS) entry which is preliminary data.</text>
</comment>
<dbReference type="RefSeq" id="WP_108691934.1">
    <property type="nucleotide sequence ID" value="NZ_QCYH01000004.1"/>
</dbReference>